<accession>A0AAW0Y2P4</accession>
<feature type="compositionally biased region" description="Polar residues" evidence="1">
    <location>
        <begin position="84"/>
        <end position="93"/>
    </location>
</feature>
<sequence length="106" mass="12063">MIITVKDKNVILEDKMKRLHVTEELTDKKASHQTAAGVVYYSSQTEQDIHKRKRMKYPLQKYGSGSPYFHDSEPVFTGHASFTRRPQQGSNNRGPADTSALSELHD</sequence>
<feature type="region of interest" description="Disordered" evidence="1">
    <location>
        <begin position="68"/>
        <end position="106"/>
    </location>
</feature>
<evidence type="ECO:0000313" key="3">
    <source>
        <dbReference type="Proteomes" id="UP001445076"/>
    </source>
</evidence>
<reference evidence="2 3" key="1">
    <citation type="journal article" date="2024" name="BMC Genomics">
        <title>Genome assembly of redclaw crayfish (Cherax quadricarinatus) provides insights into its immune adaptation and hypoxia tolerance.</title>
        <authorList>
            <person name="Liu Z."/>
            <person name="Zheng J."/>
            <person name="Li H."/>
            <person name="Fang K."/>
            <person name="Wang S."/>
            <person name="He J."/>
            <person name="Zhou D."/>
            <person name="Weng S."/>
            <person name="Chi M."/>
            <person name="Gu Z."/>
            <person name="He J."/>
            <person name="Li F."/>
            <person name="Wang M."/>
        </authorList>
    </citation>
    <scope>NUCLEOTIDE SEQUENCE [LARGE SCALE GENOMIC DNA]</scope>
    <source>
        <strain evidence="2">ZL_2023a</strain>
    </source>
</reference>
<proteinExistence type="predicted"/>
<evidence type="ECO:0000256" key="1">
    <source>
        <dbReference type="SAM" id="MobiDB-lite"/>
    </source>
</evidence>
<evidence type="ECO:0000313" key="2">
    <source>
        <dbReference type="EMBL" id="KAK8746239.1"/>
    </source>
</evidence>
<name>A0AAW0Y2P4_CHEQU</name>
<dbReference type="EMBL" id="JARKIK010000018">
    <property type="protein sequence ID" value="KAK8746239.1"/>
    <property type="molecule type" value="Genomic_DNA"/>
</dbReference>
<dbReference type="AlphaFoldDB" id="A0AAW0Y2P4"/>
<gene>
    <name evidence="2" type="ORF">OTU49_017317</name>
</gene>
<organism evidence="2 3">
    <name type="scientific">Cherax quadricarinatus</name>
    <name type="common">Australian red claw crayfish</name>
    <dbReference type="NCBI Taxonomy" id="27406"/>
    <lineage>
        <taxon>Eukaryota</taxon>
        <taxon>Metazoa</taxon>
        <taxon>Ecdysozoa</taxon>
        <taxon>Arthropoda</taxon>
        <taxon>Crustacea</taxon>
        <taxon>Multicrustacea</taxon>
        <taxon>Malacostraca</taxon>
        <taxon>Eumalacostraca</taxon>
        <taxon>Eucarida</taxon>
        <taxon>Decapoda</taxon>
        <taxon>Pleocyemata</taxon>
        <taxon>Astacidea</taxon>
        <taxon>Parastacoidea</taxon>
        <taxon>Parastacidae</taxon>
        <taxon>Cherax</taxon>
    </lineage>
</organism>
<comment type="caution">
    <text evidence="2">The sequence shown here is derived from an EMBL/GenBank/DDBJ whole genome shotgun (WGS) entry which is preliminary data.</text>
</comment>
<protein>
    <submittedName>
        <fullName evidence="2">Uncharacterized protein</fullName>
    </submittedName>
</protein>
<feature type="non-terminal residue" evidence="2">
    <location>
        <position position="106"/>
    </location>
</feature>
<keyword evidence="3" id="KW-1185">Reference proteome</keyword>
<dbReference type="Proteomes" id="UP001445076">
    <property type="component" value="Unassembled WGS sequence"/>
</dbReference>